<dbReference type="PANTHER" id="PTHR43559">
    <property type="entry name" value="HYDROLASE YCAC-RELATED"/>
    <property type="match status" value="1"/>
</dbReference>
<protein>
    <submittedName>
        <fullName evidence="1">Uncharacterized protein YcaC</fullName>
    </submittedName>
</protein>
<dbReference type="AlphaFoldDB" id="A0A1C7MH97"/>
<dbReference type="OMA" id="MNTWEDE"/>
<dbReference type="PANTHER" id="PTHR43559:SF3">
    <property type="entry name" value="HYDROLASE YCAC-RELATED"/>
    <property type="match status" value="1"/>
</dbReference>
<dbReference type="OrthoDB" id="245563at2759"/>
<evidence type="ECO:0000313" key="2">
    <source>
        <dbReference type="Proteomes" id="UP000092993"/>
    </source>
</evidence>
<gene>
    <name evidence="1" type="primary">ycaC</name>
    <name evidence="1" type="ORF">A0H81_05652</name>
</gene>
<accession>A0A1C7MH97</accession>
<dbReference type="EMBL" id="LUGG01000005">
    <property type="protein sequence ID" value="OBZ74394.1"/>
    <property type="molecule type" value="Genomic_DNA"/>
</dbReference>
<comment type="caution">
    <text evidence="1">The sequence shown here is derived from an EMBL/GenBank/DDBJ whole genome shotgun (WGS) entry which is preliminary data.</text>
</comment>
<dbReference type="Gene3D" id="3.40.50.850">
    <property type="entry name" value="Isochorismatase-like"/>
    <property type="match status" value="2"/>
</dbReference>
<dbReference type="InterPro" id="IPR036380">
    <property type="entry name" value="Isochorismatase-like_sf"/>
</dbReference>
<organism evidence="1 2">
    <name type="scientific">Grifola frondosa</name>
    <name type="common">Maitake</name>
    <name type="synonym">Polyporus frondosus</name>
    <dbReference type="NCBI Taxonomy" id="5627"/>
    <lineage>
        <taxon>Eukaryota</taxon>
        <taxon>Fungi</taxon>
        <taxon>Dikarya</taxon>
        <taxon>Basidiomycota</taxon>
        <taxon>Agaricomycotina</taxon>
        <taxon>Agaricomycetes</taxon>
        <taxon>Polyporales</taxon>
        <taxon>Grifolaceae</taxon>
        <taxon>Grifola</taxon>
    </lineage>
</organism>
<evidence type="ECO:0000313" key="1">
    <source>
        <dbReference type="EMBL" id="OBZ74394.1"/>
    </source>
</evidence>
<sequence>MLLSLCCIAVAFTYERLDKNNTVLLVVDHQEGLFQLARDMTAVNMKNNILAHAALAKVFGLPTILTTSAETGPNGPLPSEIIAMHPDAPFIKRNGEVNAWDNADFKTAVEATGKNKLSSPVLRQTDASGTFDVKTANDANDRMRAAGVQLLSMFAVACELMRDWRNTPGAPELLPYFDTYLPQYGFLARAHDAAVLNGTLSGLPNSTVTSALASGEVAFSL</sequence>
<proteinExistence type="predicted"/>
<reference evidence="1 2" key="1">
    <citation type="submission" date="2016-03" db="EMBL/GenBank/DDBJ databases">
        <title>Whole genome sequencing of Grifola frondosa 9006-11.</title>
        <authorList>
            <person name="Min B."/>
            <person name="Park H."/>
            <person name="Kim J.-G."/>
            <person name="Cho H."/>
            <person name="Oh Y.-L."/>
            <person name="Kong W.-S."/>
            <person name="Choi I.-G."/>
        </authorList>
    </citation>
    <scope>NUCLEOTIDE SEQUENCE [LARGE SCALE GENOMIC DNA]</scope>
    <source>
        <strain evidence="1 2">9006-11</strain>
    </source>
</reference>
<dbReference type="SUPFAM" id="SSF52499">
    <property type="entry name" value="Isochorismatase-like hydrolases"/>
    <property type="match status" value="1"/>
</dbReference>
<dbReference type="Proteomes" id="UP000092993">
    <property type="component" value="Unassembled WGS sequence"/>
</dbReference>
<dbReference type="InterPro" id="IPR053152">
    <property type="entry name" value="Hydrolase_YcaC-like"/>
</dbReference>
<keyword evidence="2" id="KW-1185">Reference proteome</keyword>
<name>A0A1C7MH97_GRIFR</name>